<dbReference type="PANTHER" id="PTHR11048">
    <property type="entry name" value="PRENYLTRANSFERASES"/>
    <property type="match status" value="1"/>
</dbReference>
<dbReference type="CDD" id="cd13963">
    <property type="entry name" value="PT_UbiA_2"/>
    <property type="match status" value="1"/>
</dbReference>
<dbReference type="Proteomes" id="UP000245629">
    <property type="component" value="Plasmid unnamed4"/>
</dbReference>
<dbReference type="InterPro" id="IPR000537">
    <property type="entry name" value="UbiA_prenyltransferase"/>
</dbReference>
<feature type="transmembrane region" description="Helical" evidence="6">
    <location>
        <begin position="226"/>
        <end position="248"/>
    </location>
</feature>
<keyword evidence="3 6" id="KW-0812">Transmembrane</keyword>
<comment type="subcellular location">
    <subcellularLocation>
        <location evidence="1">Membrane</location>
        <topology evidence="1">Multi-pass membrane protein</topology>
    </subcellularLocation>
</comment>
<keyword evidence="7" id="KW-0808">Transferase</keyword>
<evidence type="ECO:0000256" key="3">
    <source>
        <dbReference type="ARBA" id="ARBA00022692"/>
    </source>
</evidence>
<evidence type="ECO:0000313" key="8">
    <source>
        <dbReference type="Proteomes" id="UP000245629"/>
    </source>
</evidence>
<organism evidence="7 8">
    <name type="scientific">Azospirillum thermophilum</name>
    <dbReference type="NCBI Taxonomy" id="2202148"/>
    <lineage>
        <taxon>Bacteria</taxon>
        <taxon>Pseudomonadati</taxon>
        <taxon>Pseudomonadota</taxon>
        <taxon>Alphaproteobacteria</taxon>
        <taxon>Rhodospirillales</taxon>
        <taxon>Azospirillaceae</taxon>
        <taxon>Azospirillum</taxon>
    </lineage>
</organism>
<gene>
    <name evidence="7" type="ORF">DEW08_29800</name>
</gene>
<dbReference type="OrthoDB" id="9803632at2"/>
<evidence type="ECO:0000256" key="1">
    <source>
        <dbReference type="ARBA" id="ARBA00004141"/>
    </source>
</evidence>
<dbReference type="InterPro" id="IPR039653">
    <property type="entry name" value="Prenyltransferase"/>
</dbReference>
<feature type="transmembrane region" description="Helical" evidence="6">
    <location>
        <begin position="351"/>
        <end position="370"/>
    </location>
</feature>
<evidence type="ECO:0000256" key="5">
    <source>
        <dbReference type="ARBA" id="ARBA00023136"/>
    </source>
</evidence>
<dbReference type="NCBIfam" id="NF006088">
    <property type="entry name" value="PRK08238.1"/>
    <property type="match status" value="1"/>
</dbReference>
<dbReference type="GO" id="GO:0016765">
    <property type="term" value="F:transferase activity, transferring alkyl or aryl (other than methyl) groups"/>
    <property type="evidence" value="ECO:0007669"/>
    <property type="project" value="InterPro"/>
</dbReference>
<dbReference type="InterPro" id="IPR044878">
    <property type="entry name" value="UbiA_sf"/>
</dbReference>
<keyword evidence="5 6" id="KW-0472">Membrane</keyword>
<dbReference type="InterPro" id="IPR036412">
    <property type="entry name" value="HAD-like_sf"/>
</dbReference>
<feature type="transmembrane region" description="Helical" evidence="6">
    <location>
        <begin position="324"/>
        <end position="345"/>
    </location>
</feature>
<sequence length="488" mass="52284">MAFNAAADHSGKDTLPLVVDLDGTLLKTDLLYEALFLLLGVKPLDAIRSVFSLRGGKAAFKASLADSAVLDLHSLPMDEEVLALIRKARAGGRPVYLASASDRRYVEALAAHVGLFDGIFASDGAVNLGGSAKAKVLTEAFGAGGYDYIGNDTVDLPVWSSARTAYVADPRPGLLKAARQVAQDVRPLTPRPRNLGHYLRAVRVHQWLKNLLILVPGLAAHVTDPAAYGVALLALLSFSLCASSVYLLNDLLDLRNDRGHATKRNRPFAAGTLPLIHGFWLFPALLAASLLLALLVSPLFLAVLAAYYTLTLGYSLWIKRLMMLDVVVLAGLYGIRVVAGSAAFAVPLSEWLIAFCIFLFLSLALVKRAAELVSRQNAGRGDPAGRGYRLIDLPVLEMLASASGFVAVLVLALYINSPDVARLYAHAQMLWAGCLILMYWVGRILVLTHRGEMHDDPVVFAATDRNSLVCCGLLVLVVLASSIPGAAL</sequence>
<dbReference type="PANTHER" id="PTHR11048:SF5">
    <property type="entry name" value="DECAPRENYL-PHOSPHATE PHOSPHORIBOSYLTRANSFERASE"/>
    <property type="match status" value="1"/>
</dbReference>
<dbReference type="EMBL" id="CP029359">
    <property type="protein sequence ID" value="AWK90210.1"/>
    <property type="molecule type" value="Genomic_DNA"/>
</dbReference>
<dbReference type="InterPro" id="IPR023214">
    <property type="entry name" value="HAD_sf"/>
</dbReference>
<dbReference type="SUPFAM" id="SSF56784">
    <property type="entry name" value="HAD-like"/>
    <property type="match status" value="1"/>
</dbReference>
<evidence type="ECO:0000313" key="7">
    <source>
        <dbReference type="EMBL" id="AWK90210.1"/>
    </source>
</evidence>
<proteinExistence type="predicted"/>
<dbReference type="Gene3D" id="1.10.357.140">
    <property type="entry name" value="UbiA prenyltransferase"/>
    <property type="match status" value="1"/>
</dbReference>
<reference evidence="8" key="1">
    <citation type="submission" date="2018-05" db="EMBL/GenBank/DDBJ databases">
        <title>Azospirillum thermophila sp. nov., a novel isolated from hot spring.</title>
        <authorList>
            <person name="Zhao Z."/>
        </authorList>
    </citation>
    <scope>NUCLEOTIDE SEQUENCE [LARGE SCALE GENOMIC DNA]</scope>
    <source>
        <strain evidence="8">CFH 70021</strain>
        <plasmid evidence="8">unnamed4</plasmid>
    </source>
</reference>
<dbReference type="GO" id="GO:0009247">
    <property type="term" value="P:glycolipid biosynthetic process"/>
    <property type="evidence" value="ECO:0007669"/>
    <property type="project" value="TreeGrafter"/>
</dbReference>
<evidence type="ECO:0000256" key="4">
    <source>
        <dbReference type="ARBA" id="ARBA00022989"/>
    </source>
</evidence>
<keyword evidence="7" id="KW-0614">Plasmid</keyword>
<keyword evidence="8" id="KW-1185">Reference proteome</keyword>
<feature type="transmembrane region" description="Helical" evidence="6">
    <location>
        <begin position="299"/>
        <end position="317"/>
    </location>
</feature>
<keyword evidence="2" id="KW-1003">Cell membrane</keyword>
<name>A0A2S2D0N7_9PROT</name>
<dbReference type="GO" id="GO:0005886">
    <property type="term" value="C:plasma membrane"/>
    <property type="evidence" value="ECO:0007669"/>
    <property type="project" value="TreeGrafter"/>
</dbReference>
<dbReference type="RefSeq" id="WP_109334294.1">
    <property type="nucleotide sequence ID" value="NZ_CP029359.1"/>
</dbReference>
<feature type="transmembrane region" description="Helical" evidence="6">
    <location>
        <begin position="427"/>
        <end position="446"/>
    </location>
</feature>
<dbReference type="Gene3D" id="3.40.50.1000">
    <property type="entry name" value="HAD superfamily/HAD-like"/>
    <property type="match status" value="1"/>
</dbReference>
<protein>
    <submittedName>
        <fullName evidence="7">UbiA family prenyltransferase</fullName>
    </submittedName>
</protein>
<geneLocation type="plasmid" evidence="7 8">
    <name>unnamed4</name>
</geneLocation>
<dbReference type="KEGG" id="azz:DEW08_29800"/>
<accession>A0A2S2D0N7</accession>
<feature type="transmembrane region" description="Helical" evidence="6">
    <location>
        <begin position="268"/>
        <end position="293"/>
    </location>
</feature>
<evidence type="ECO:0000256" key="2">
    <source>
        <dbReference type="ARBA" id="ARBA00022475"/>
    </source>
</evidence>
<dbReference type="Pfam" id="PF01040">
    <property type="entry name" value="UbiA"/>
    <property type="match status" value="1"/>
</dbReference>
<dbReference type="Pfam" id="PF12710">
    <property type="entry name" value="HAD"/>
    <property type="match status" value="1"/>
</dbReference>
<feature type="transmembrane region" description="Helical" evidence="6">
    <location>
        <begin position="390"/>
        <end position="415"/>
    </location>
</feature>
<keyword evidence="4 6" id="KW-1133">Transmembrane helix</keyword>
<evidence type="ECO:0000256" key="6">
    <source>
        <dbReference type="SAM" id="Phobius"/>
    </source>
</evidence>
<feature type="transmembrane region" description="Helical" evidence="6">
    <location>
        <begin position="467"/>
        <end position="487"/>
    </location>
</feature>
<dbReference type="AlphaFoldDB" id="A0A2S2D0N7"/>